<sequence>MSLNLHQGWVLVITIMLHGCVSGTMTQTAQATFTAKADLLHETQDYPQLITHYKTYLKQNRDDVTIQMALIDAYLLANDLDSADFHYQRLNKQSQTSAEGYWLGAKIAFAKNQLDVAIELGTQALALRPDFAEVENLLGMAHASKGDMNRAWHYFYAARENLFDDATIKNNLAVIDILLKDYQLAISRLEPLYQAGRRDDTLIANLALAYAKAGHYEPFQALYINRYNASEREALFVALRMAVTNGAPSSVESP</sequence>
<keyword evidence="2" id="KW-1185">Reference proteome</keyword>
<name>A0A7X8YH03_9VIBR</name>
<dbReference type="InterPro" id="IPR011990">
    <property type="entry name" value="TPR-like_helical_dom_sf"/>
</dbReference>
<dbReference type="EMBL" id="JABAIK010000007">
    <property type="protein sequence ID" value="NLS13075.1"/>
    <property type="molecule type" value="Genomic_DNA"/>
</dbReference>
<reference evidence="1 2" key="1">
    <citation type="submission" date="2020-04" db="EMBL/GenBank/DDBJ databases">
        <title>Vibrio sp. SM6, a novel species isolated from seawater.</title>
        <authorList>
            <person name="Wang X."/>
        </authorList>
    </citation>
    <scope>NUCLEOTIDE SEQUENCE [LARGE SCALE GENOMIC DNA]</scope>
    <source>
        <strain evidence="1 2">SM6</strain>
    </source>
</reference>
<organism evidence="1 2">
    <name type="scientific">Vibrio agarilyticus</name>
    <dbReference type="NCBI Taxonomy" id="2726741"/>
    <lineage>
        <taxon>Bacteria</taxon>
        <taxon>Pseudomonadati</taxon>
        <taxon>Pseudomonadota</taxon>
        <taxon>Gammaproteobacteria</taxon>
        <taxon>Vibrionales</taxon>
        <taxon>Vibrionaceae</taxon>
        <taxon>Vibrio</taxon>
    </lineage>
</organism>
<dbReference type="Gene3D" id="1.25.40.10">
    <property type="entry name" value="Tetratricopeptide repeat domain"/>
    <property type="match status" value="1"/>
</dbReference>
<dbReference type="RefSeq" id="WP_168836164.1">
    <property type="nucleotide sequence ID" value="NZ_JABAIK010000007.1"/>
</dbReference>
<protein>
    <submittedName>
        <fullName evidence="1">Secretion protein</fullName>
    </submittedName>
</protein>
<evidence type="ECO:0000313" key="1">
    <source>
        <dbReference type="EMBL" id="NLS13075.1"/>
    </source>
</evidence>
<gene>
    <name evidence="1" type="ORF">HGP28_09255</name>
</gene>
<proteinExistence type="predicted"/>
<dbReference type="SUPFAM" id="SSF48452">
    <property type="entry name" value="TPR-like"/>
    <property type="match status" value="1"/>
</dbReference>
<dbReference type="Proteomes" id="UP000535589">
    <property type="component" value="Unassembled WGS sequence"/>
</dbReference>
<evidence type="ECO:0000313" key="2">
    <source>
        <dbReference type="Proteomes" id="UP000535589"/>
    </source>
</evidence>
<comment type="caution">
    <text evidence="1">The sequence shown here is derived from an EMBL/GenBank/DDBJ whole genome shotgun (WGS) entry which is preliminary data.</text>
</comment>
<dbReference type="AlphaFoldDB" id="A0A7X8YH03"/>
<accession>A0A7X8YH03</accession>